<evidence type="ECO:0000313" key="2">
    <source>
        <dbReference type="EMBL" id="CAD8146903.1"/>
    </source>
</evidence>
<dbReference type="AlphaFoldDB" id="A0A8S1T3J3"/>
<evidence type="ECO:0000313" key="3">
    <source>
        <dbReference type="Proteomes" id="UP000683925"/>
    </source>
</evidence>
<accession>A0A8S1T3J3</accession>
<name>A0A8S1T3J3_PAROT</name>
<proteinExistence type="predicted"/>
<protein>
    <submittedName>
        <fullName evidence="2">Uncharacterized protein</fullName>
    </submittedName>
</protein>
<dbReference type="Proteomes" id="UP000683925">
    <property type="component" value="Unassembled WGS sequence"/>
</dbReference>
<organism evidence="2 3">
    <name type="scientific">Paramecium octaurelia</name>
    <dbReference type="NCBI Taxonomy" id="43137"/>
    <lineage>
        <taxon>Eukaryota</taxon>
        <taxon>Sar</taxon>
        <taxon>Alveolata</taxon>
        <taxon>Ciliophora</taxon>
        <taxon>Intramacronucleata</taxon>
        <taxon>Oligohymenophorea</taxon>
        <taxon>Peniculida</taxon>
        <taxon>Parameciidae</taxon>
        <taxon>Paramecium</taxon>
    </lineage>
</organism>
<sequence>MKHTKTFAYKFNGKHLNDNTSTNKKVSIAVIKQLYLNLEDHQDDKIQNIQKSICDSQNQVYYSMYLIKQMHKELKDEQIEIELQKLDVPKILEFIVKDDPEKLDPVKYLQKLNENQLSQIGVPETLQELIKNSPQKLDLAEYLKKLNEEELLSLGVHQILCKWIKDEKQKFVFVKCLQKLNKDEKKYLGIPKILQKWIKDDPSRFDLVNYFQKLNDQQLSQLDVPITLYELIKNKPQQLNLVKYLQKLKDDELSQLEVPKILYKRNKDDQQKLNNNESFKKRRANITFSQYCFVEKQFLNKLNEFKFYKDTQLRQMAQWLKDKYQKALTFLDDLTDRDNQELRQQLFQLYSIFNQYLFQNNFGLILLQQNFHPQYNQLQHCTSIIQSMFCQDYEKNIILDFPKFAYISLTGHESQDNLYFFQDFNSYYKNFYLYFSIYNGKTHKGFKECNRSTTIPYYNEVNIISEFEMKFIFNNHIKNKLIQFKPTIIYVHVQNNEKFSINLTALTKFIRKLKKICTVVIYIKYDVESENLENSTLEFMRTVNACLFGLSGIQCRTQKTLIQLDQDIESIKVIIESLNQVQLKNYMHIQLFFLKKQLQKLIDLQNQHKIVLMGNNKNYIIEYKDKQDIKIEFERLVISYQHNIIILLDFKSQQFYYHHFQNLQEENNFQGEQNQFQNIKIKFNKFKENKYIQGKMLNAVVIINQSQILFACPLFENLKQDEMDVIWVYSLDNNNWDSIKREHDNNEQYNDKYFEQPIETPDKISDKQQKIVGQTVCYQPHIQQNFKGYDIYSLFGGELIDSFKPVNSIQYLFVNVEKKVFYSKFIRRSLNPFKGSLKPSPYQLVLPIKNINQFEIIECAYLILRPWNQTKNNYYETMLNPSNATKAQLVIFLKKSQSTIFLDIAYKISKNSKYYLNILDMMNQDVNWMEIQGQVEKNSQINKWQWKAVFTNFIKFKNWKRINKNQNQKENTKNKGQNKEIEGQVKDNQKPYIGLNQEKKKNIPQDEKQRKAIPIHHNISNGTIVSLQFTITLKYYEDENFNQGTGLESLPFTNKDWLVETDISRDWIYKQGE</sequence>
<reference evidence="2" key="1">
    <citation type="submission" date="2021-01" db="EMBL/GenBank/DDBJ databases">
        <authorList>
            <consortium name="Genoscope - CEA"/>
            <person name="William W."/>
        </authorList>
    </citation>
    <scope>NUCLEOTIDE SEQUENCE</scope>
</reference>
<feature type="region of interest" description="Disordered" evidence="1">
    <location>
        <begin position="964"/>
        <end position="1005"/>
    </location>
</feature>
<gene>
    <name evidence="2" type="ORF">POCTA_138.1.T0190164</name>
</gene>
<keyword evidence="3" id="KW-1185">Reference proteome</keyword>
<feature type="compositionally biased region" description="Basic and acidic residues" evidence="1">
    <location>
        <begin position="970"/>
        <end position="989"/>
    </location>
</feature>
<comment type="caution">
    <text evidence="2">The sequence shown here is derived from an EMBL/GenBank/DDBJ whole genome shotgun (WGS) entry which is preliminary data.</text>
</comment>
<evidence type="ECO:0000256" key="1">
    <source>
        <dbReference type="SAM" id="MobiDB-lite"/>
    </source>
</evidence>
<dbReference type="OMA" id="FPKFAYI"/>
<dbReference type="OrthoDB" id="10528253at2759"/>
<dbReference type="EMBL" id="CAJJDP010000019">
    <property type="protein sequence ID" value="CAD8146903.1"/>
    <property type="molecule type" value="Genomic_DNA"/>
</dbReference>